<keyword evidence="3 5" id="KW-0687">Ribonucleoprotein</keyword>
<dbReference type="InterPro" id="IPR001790">
    <property type="entry name" value="Ribosomal_uL10"/>
</dbReference>
<accession>A0A9D5Q852</accession>
<organism evidence="6 7">
    <name type="scientific">candidate division KSB3 bacterium</name>
    <dbReference type="NCBI Taxonomy" id="2044937"/>
    <lineage>
        <taxon>Bacteria</taxon>
        <taxon>candidate division KSB3</taxon>
    </lineage>
</organism>
<dbReference type="GO" id="GO:0003735">
    <property type="term" value="F:structural constituent of ribosome"/>
    <property type="evidence" value="ECO:0007669"/>
    <property type="project" value="InterPro"/>
</dbReference>
<evidence type="ECO:0000256" key="4">
    <source>
        <dbReference type="ARBA" id="ARBA00035202"/>
    </source>
</evidence>
<dbReference type="PANTHER" id="PTHR11560">
    <property type="entry name" value="39S RIBOSOMAL PROTEIN L10, MITOCHONDRIAL"/>
    <property type="match status" value="1"/>
</dbReference>
<dbReference type="EMBL" id="WJJP01000669">
    <property type="protein sequence ID" value="MBD3326982.1"/>
    <property type="molecule type" value="Genomic_DNA"/>
</dbReference>
<dbReference type="Gene3D" id="3.30.70.1730">
    <property type="match status" value="1"/>
</dbReference>
<dbReference type="Proteomes" id="UP000649604">
    <property type="component" value="Unassembled WGS sequence"/>
</dbReference>
<dbReference type="HAMAP" id="MF_00362">
    <property type="entry name" value="Ribosomal_uL10"/>
    <property type="match status" value="1"/>
</dbReference>
<comment type="similarity">
    <text evidence="1 5">Belongs to the universal ribosomal protein uL10 family.</text>
</comment>
<dbReference type="InterPro" id="IPR043141">
    <property type="entry name" value="Ribosomal_uL10-like_sf"/>
</dbReference>
<proteinExistence type="inferred from homology"/>
<evidence type="ECO:0000256" key="3">
    <source>
        <dbReference type="ARBA" id="ARBA00023274"/>
    </source>
</evidence>
<keyword evidence="5" id="KW-0694">RNA-binding</keyword>
<dbReference type="GO" id="GO:0070180">
    <property type="term" value="F:large ribosomal subunit rRNA binding"/>
    <property type="evidence" value="ECO:0007669"/>
    <property type="project" value="UniProtKB-UniRule"/>
</dbReference>
<reference evidence="6" key="1">
    <citation type="submission" date="2019-11" db="EMBL/GenBank/DDBJ databases">
        <title>Microbial mats filling the niche in hypersaline microbial mats.</title>
        <authorList>
            <person name="Wong H.L."/>
            <person name="Macleod F.I."/>
            <person name="White R.A. III"/>
            <person name="Burns B.P."/>
        </authorList>
    </citation>
    <scope>NUCLEOTIDE SEQUENCE</scope>
    <source>
        <strain evidence="6">Rbin_158</strain>
    </source>
</reference>
<dbReference type="InterPro" id="IPR047865">
    <property type="entry name" value="Ribosomal_uL10_bac_type"/>
</dbReference>
<evidence type="ECO:0000256" key="1">
    <source>
        <dbReference type="ARBA" id="ARBA00008889"/>
    </source>
</evidence>
<keyword evidence="5" id="KW-0699">rRNA-binding</keyword>
<name>A0A9D5Q852_9BACT</name>
<dbReference type="InterPro" id="IPR022973">
    <property type="entry name" value="Ribosomal_uL10_bac"/>
</dbReference>
<sequence length="179" mass="19857">MIVIRSEKQEIISRLKEQFQDSSSAICVDFRGINVEKITQFRRELQQASVNYQVVKNTLARRAIKDSPFQDLDQFLVGPTGIIFCAHEASEPAKILKKFADETNGALQIKGGYVDGTIFDAKGIEKVASLPPRQELLAQLVSTLQSPVSGLVGTLQGIMRDCVYTLQALAEKRASEEQQ</sequence>
<dbReference type="CDD" id="cd05797">
    <property type="entry name" value="Ribosomal_L10"/>
    <property type="match status" value="1"/>
</dbReference>
<gene>
    <name evidence="5" type="primary">rplJ</name>
    <name evidence="6" type="ORF">GF339_20520</name>
</gene>
<keyword evidence="2 5" id="KW-0689">Ribosomal protein</keyword>
<comment type="caution">
    <text evidence="6">The sequence shown here is derived from an EMBL/GenBank/DDBJ whole genome shotgun (WGS) entry which is preliminary data.</text>
</comment>
<comment type="subunit">
    <text evidence="5">Part of the ribosomal stalk of the 50S ribosomal subunit. The N-terminus interacts with L11 and the large rRNA to form the base of the stalk. The C-terminus forms an elongated spine to which L12 dimers bind in a sequential fashion forming a multimeric L10(L12)X complex.</text>
</comment>
<evidence type="ECO:0000256" key="5">
    <source>
        <dbReference type="HAMAP-Rule" id="MF_00362"/>
    </source>
</evidence>
<dbReference type="Pfam" id="PF00466">
    <property type="entry name" value="Ribosomal_L10"/>
    <property type="match status" value="1"/>
</dbReference>
<dbReference type="GO" id="GO:0006412">
    <property type="term" value="P:translation"/>
    <property type="evidence" value="ECO:0007669"/>
    <property type="project" value="UniProtKB-UniRule"/>
</dbReference>
<dbReference type="Gene3D" id="6.10.250.290">
    <property type="match status" value="1"/>
</dbReference>
<dbReference type="InterPro" id="IPR002363">
    <property type="entry name" value="Ribosomal_uL10_CS_bac"/>
</dbReference>
<comment type="function">
    <text evidence="5">Forms part of the ribosomal stalk, playing a central role in the interaction of the ribosome with GTP-bound translation factors.</text>
</comment>
<dbReference type="GO" id="GO:0015934">
    <property type="term" value="C:large ribosomal subunit"/>
    <property type="evidence" value="ECO:0007669"/>
    <property type="project" value="InterPro"/>
</dbReference>
<evidence type="ECO:0000313" key="7">
    <source>
        <dbReference type="Proteomes" id="UP000649604"/>
    </source>
</evidence>
<dbReference type="AlphaFoldDB" id="A0A9D5Q852"/>
<dbReference type="SUPFAM" id="SSF160369">
    <property type="entry name" value="Ribosomal protein L10-like"/>
    <property type="match status" value="1"/>
</dbReference>
<dbReference type="PROSITE" id="PS01109">
    <property type="entry name" value="RIBOSOMAL_L10"/>
    <property type="match status" value="1"/>
</dbReference>
<dbReference type="NCBIfam" id="NF000955">
    <property type="entry name" value="PRK00099.1-1"/>
    <property type="match status" value="1"/>
</dbReference>
<protein>
    <recommendedName>
        <fullName evidence="4 5">Large ribosomal subunit protein uL10</fullName>
    </recommendedName>
</protein>
<evidence type="ECO:0000256" key="2">
    <source>
        <dbReference type="ARBA" id="ARBA00022980"/>
    </source>
</evidence>
<evidence type="ECO:0000313" key="6">
    <source>
        <dbReference type="EMBL" id="MBD3326982.1"/>
    </source>
</evidence>